<evidence type="ECO:0000256" key="4">
    <source>
        <dbReference type="ARBA" id="ARBA00022729"/>
    </source>
</evidence>
<dbReference type="eggNOG" id="COG1653">
    <property type="taxonomic scope" value="Bacteria"/>
</dbReference>
<keyword evidence="3" id="KW-1003">Cell membrane</keyword>
<keyword evidence="6" id="KW-0564">Palmitate</keyword>
<evidence type="ECO:0000256" key="5">
    <source>
        <dbReference type="ARBA" id="ARBA00023136"/>
    </source>
</evidence>
<comment type="similarity">
    <text evidence="1">Belongs to the bacterial solute-binding protein 1 family.</text>
</comment>
<dbReference type="PATRIC" id="fig|1122152.4.peg.1055"/>
<sequence length="432" mass="48488">MGVNYCKFIFGERRIAMKKWLKPFAVGMVALASLCLTGCKQKEAASNQKVTIEFFNQKREMQPTLKKIIKKFEKEHPNIRVKETDVPSAGDVLKVRMLSGDAPDVINIYPQNLDYQTWAKAGYFVDMTHKSYIKNIVNNYAEKFAINGKIYNAPLSANLYGFFYNATEFKKLGLKIPKTWAEMKALVKEIKAKGKTPFALAGTEPWTLNGYHNLALATVTGGFNQAENLVRYSPVNSISLKNKYIQSDIKRLDLLRGTAQKNWQGASYNDAVTAFTSGKALIMPQGSWALPVITSQNPKFKVRTFAFPGNKVGQEMTVGSGDMALSISSRSKHKKAADEFLKFMCSPEAMQIYYDKDGSPCTIKGVKQKGKNSELGGLSQYAFTKKHMVWLGQKWTTENDFFNLTGNYLLTGDKKQLISDFNTTFNPMKATN</sequence>
<keyword evidence="9" id="KW-1185">Reference proteome</keyword>
<dbReference type="InterPro" id="IPR006059">
    <property type="entry name" value="SBP"/>
</dbReference>
<evidence type="ECO:0000256" key="3">
    <source>
        <dbReference type="ARBA" id="ARBA00022475"/>
    </source>
</evidence>
<dbReference type="Pfam" id="PF01547">
    <property type="entry name" value="SBP_bac_1"/>
    <property type="match status" value="1"/>
</dbReference>
<keyword evidence="4" id="KW-0732">Signal</keyword>
<dbReference type="PROSITE" id="PS01037">
    <property type="entry name" value="SBP_BACTERIAL_1"/>
    <property type="match status" value="1"/>
</dbReference>
<accession>A0A0R1S3H3</accession>
<protein>
    <submittedName>
        <fullName evidence="8">Substrate-binding protein MsmE2</fullName>
    </submittedName>
</protein>
<evidence type="ECO:0000313" key="8">
    <source>
        <dbReference type="EMBL" id="KRL63086.1"/>
    </source>
</evidence>
<dbReference type="SUPFAM" id="SSF53850">
    <property type="entry name" value="Periplasmic binding protein-like II"/>
    <property type="match status" value="1"/>
</dbReference>
<proteinExistence type="inferred from homology"/>
<evidence type="ECO:0000256" key="6">
    <source>
        <dbReference type="ARBA" id="ARBA00023139"/>
    </source>
</evidence>
<comment type="caution">
    <text evidence="8">The sequence shown here is derived from an EMBL/GenBank/DDBJ whole genome shotgun (WGS) entry which is preliminary data.</text>
</comment>
<dbReference type="InterPro" id="IPR050490">
    <property type="entry name" value="Bact_solute-bd_prot1"/>
</dbReference>
<dbReference type="STRING" id="1122152.GCA_000425905_00829"/>
<evidence type="ECO:0000256" key="1">
    <source>
        <dbReference type="ARBA" id="ARBA00008520"/>
    </source>
</evidence>
<gene>
    <name evidence="8" type="ORF">FC23_GL001025</name>
</gene>
<evidence type="ECO:0000256" key="2">
    <source>
        <dbReference type="ARBA" id="ARBA00022448"/>
    </source>
</evidence>
<dbReference type="GO" id="GO:0055085">
    <property type="term" value="P:transmembrane transport"/>
    <property type="evidence" value="ECO:0007669"/>
    <property type="project" value="InterPro"/>
</dbReference>
<dbReference type="Proteomes" id="UP000051931">
    <property type="component" value="Unassembled WGS sequence"/>
</dbReference>
<keyword evidence="5" id="KW-0472">Membrane</keyword>
<dbReference type="Gene3D" id="3.40.190.10">
    <property type="entry name" value="Periplasmic binding protein-like II"/>
    <property type="match status" value="2"/>
</dbReference>
<dbReference type="PANTHER" id="PTHR43649:SF33">
    <property type="entry name" value="POLYGALACTURONAN_RHAMNOGALACTURONAN-BINDING PROTEIN YTCQ"/>
    <property type="match status" value="1"/>
</dbReference>
<evidence type="ECO:0000313" key="9">
    <source>
        <dbReference type="Proteomes" id="UP000051931"/>
    </source>
</evidence>
<reference evidence="8 9" key="1">
    <citation type="journal article" date="2015" name="Genome Announc.">
        <title>Expanding the biotechnology potential of lactobacilli through comparative genomics of 213 strains and associated genera.</title>
        <authorList>
            <person name="Sun Z."/>
            <person name="Harris H.M."/>
            <person name="McCann A."/>
            <person name="Guo C."/>
            <person name="Argimon S."/>
            <person name="Zhang W."/>
            <person name="Yang X."/>
            <person name="Jeffery I.B."/>
            <person name="Cooney J.C."/>
            <person name="Kagawa T.F."/>
            <person name="Liu W."/>
            <person name="Song Y."/>
            <person name="Salvetti E."/>
            <person name="Wrobel A."/>
            <person name="Rasinkangas P."/>
            <person name="Parkhill J."/>
            <person name="Rea M.C."/>
            <person name="O'Sullivan O."/>
            <person name="Ritari J."/>
            <person name="Douillard F.P."/>
            <person name="Paul Ross R."/>
            <person name="Yang R."/>
            <person name="Briner A.E."/>
            <person name="Felis G.E."/>
            <person name="de Vos W.M."/>
            <person name="Barrangou R."/>
            <person name="Klaenhammer T.R."/>
            <person name="Caufield P.W."/>
            <person name="Cui Y."/>
            <person name="Zhang H."/>
            <person name="O'Toole P.W."/>
        </authorList>
    </citation>
    <scope>NUCLEOTIDE SEQUENCE [LARGE SCALE GENOMIC DNA]</scope>
    <source>
        <strain evidence="8 9">DSM 15354</strain>
    </source>
</reference>
<organism evidence="8 9">
    <name type="scientific">Lactobacillus psittaci DSM 15354</name>
    <dbReference type="NCBI Taxonomy" id="1122152"/>
    <lineage>
        <taxon>Bacteria</taxon>
        <taxon>Bacillati</taxon>
        <taxon>Bacillota</taxon>
        <taxon>Bacilli</taxon>
        <taxon>Lactobacillales</taxon>
        <taxon>Lactobacillaceae</taxon>
        <taxon>Lactobacillus</taxon>
    </lineage>
</organism>
<dbReference type="PANTHER" id="PTHR43649">
    <property type="entry name" value="ARABINOSE-BINDING PROTEIN-RELATED"/>
    <property type="match status" value="1"/>
</dbReference>
<keyword evidence="2" id="KW-0813">Transport</keyword>
<keyword evidence="7" id="KW-0449">Lipoprotein</keyword>
<dbReference type="InterPro" id="IPR006061">
    <property type="entry name" value="SBP_1_CS"/>
</dbReference>
<evidence type="ECO:0000256" key="7">
    <source>
        <dbReference type="ARBA" id="ARBA00023288"/>
    </source>
</evidence>
<dbReference type="EMBL" id="AZFB01000005">
    <property type="protein sequence ID" value="KRL63086.1"/>
    <property type="molecule type" value="Genomic_DNA"/>
</dbReference>
<dbReference type="AlphaFoldDB" id="A0A0R1S3H3"/>
<name>A0A0R1S3H3_9LACO</name>